<evidence type="ECO:0000256" key="1">
    <source>
        <dbReference type="ARBA" id="ARBA00004117"/>
    </source>
</evidence>
<protein>
    <recommendedName>
        <fullName evidence="9">Flagellar M-ring protein</fullName>
    </recommendedName>
</protein>
<dbReference type="InterPro" id="IPR006182">
    <property type="entry name" value="FliF_N_dom"/>
</dbReference>
<dbReference type="InterPro" id="IPR013556">
    <property type="entry name" value="Flag_M-ring_C"/>
</dbReference>
<dbReference type="InterPro" id="IPR000067">
    <property type="entry name" value="FlgMring_FliF"/>
</dbReference>
<dbReference type="PANTHER" id="PTHR30046">
    <property type="entry name" value="FLAGELLAR M-RING PROTEIN"/>
    <property type="match status" value="1"/>
</dbReference>
<proteinExistence type="inferred from homology"/>
<feature type="transmembrane region" description="Helical" evidence="10">
    <location>
        <begin position="20"/>
        <end position="43"/>
    </location>
</feature>
<evidence type="ECO:0000256" key="2">
    <source>
        <dbReference type="ARBA" id="ARBA00004651"/>
    </source>
</evidence>
<keyword evidence="14" id="KW-1185">Reference proteome</keyword>
<feature type="transmembrane region" description="Helical" evidence="10">
    <location>
        <begin position="434"/>
        <end position="452"/>
    </location>
</feature>
<keyword evidence="7 10" id="KW-0472">Membrane</keyword>
<keyword evidence="13" id="KW-0282">Flagellum</keyword>
<keyword evidence="4" id="KW-1003">Cell membrane</keyword>
<name>A0A7V9AAL6_9BACT</name>
<evidence type="ECO:0000256" key="4">
    <source>
        <dbReference type="ARBA" id="ARBA00022475"/>
    </source>
</evidence>
<evidence type="ECO:0000259" key="12">
    <source>
        <dbReference type="Pfam" id="PF08345"/>
    </source>
</evidence>
<keyword evidence="13" id="KW-0969">Cilium</keyword>
<evidence type="ECO:0000256" key="5">
    <source>
        <dbReference type="ARBA" id="ARBA00022692"/>
    </source>
</evidence>
<keyword evidence="8 9" id="KW-0975">Bacterial flagellum</keyword>
<evidence type="ECO:0000256" key="7">
    <source>
        <dbReference type="ARBA" id="ARBA00023136"/>
    </source>
</evidence>
<dbReference type="EMBL" id="JACEFB010000001">
    <property type="protein sequence ID" value="MBA2224842.1"/>
    <property type="molecule type" value="Genomic_DNA"/>
</dbReference>
<dbReference type="GO" id="GO:0005886">
    <property type="term" value="C:plasma membrane"/>
    <property type="evidence" value="ECO:0007669"/>
    <property type="project" value="UniProtKB-SubCell"/>
</dbReference>
<organism evidence="13 14">
    <name type="scientific">Thermogemmata fonticola</name>
    <dbReference type="NCBI Taxonomy" id="2755323"/>
    <lineage>
        <taxon>Bacteria</taxon>
        <taxon>Pseudomonadati</taxon>
        <taxon>Planctomycetota</taxon>
        <taxon>Planctomycetia</taxon>
        <taxon>Gemmatales</taxon>
        <taxon>Gemmataceae</taxon>
        <taxon>Thermogemmata</taxon>
    </lineage>
</organism>
<dbReference type="Pfam" id="PF08345">
    <property type="entry name" value="YscJ_FliF_C"/>
    <property type="match status" value="1"/>
</dbReference>
<dbReference type="GO" id="GO:0003774">
    <property type="term" value="F:cytoskeletal motor activity"/>
    <property type="evidence" value="ECO:0007669"/>
    <property type="project" value="InterPro"/>
</dbReference>
<evidence type="ECO:0000259" key="11">
    <source>
        <dbReference type="Pfam" id="PF01514"/>
    </source>
</evidence>
<accession>A0A7V9AAL6</accession>
<dbReference type="GO" id="GO:0009431">
    <property type="term" value="C:bacterial-type flagellum basal body, MS ring"/>
    <property type="evidence" value="ECO:0007669"/>
    <property type="project" value="InterPro"/>
</dbReference>
<dbReference type="AlphaFoldDB" id="A0A7V9AAL6"/>
<keyword evidence="5 10" id="KW-0812">Transmembrane</keyword>
<dbReference type="RefSeq" id="WP_194536256.1">
    <property type="nucleotide sequence ID" value="NZ_JACEFB010000001.1"/>
</dbReference>
<keyword evidence="13" id="KW-0966">Cell projection</keyword>
<evidence type="ECO:0000256" key="6">
    <source>
        <dbReference type="ARBA" id="ARBA00022989"/>
    </source>
</evidence>
<dbReference type="InterPro" id="IPR043427">
    <property type="entry name" value="YscJ/FliF"/>
</dbReference>
<comment type="caution">
    <text evidence="13">The sequence shown here is derived from an EMBL/GenBank/DDBJ whole genome shotgun (WGS) entry which is preliminary data.</text>
</comment>
<comment type="similarity">
    <text evidence="3 9">Belongs to the FliF family.</text>
</comment>
<dbReference type="Gene3D" id="3.30.300.30">
    <property type="match status" value="1"/>
</dbReference>
<dbReference type="PANTHER" id="PTHR30046:SF0">
    <property type="entry name" value="FLAGELLAR M-RING PROTEIN"/>
    <property type="match status" value="1"/>
</dbReference>
<keyword evidence="6 10" id="KW-1133">Transmembrane helix</keyword>
<evidence type="ECO:0000256" key="3">
    <source>
        <dbReference type="ARBA" id="ARBA00007971"/>
    </source>
</evidence>
<feature type="domain" description="Flagellar M-ring N-terminal" evidence="11">
    <location>
        <begin position="45"/>
        <end position="219"/>
    </location>
</feature>
<evidence type="ECO:0000313" key="13">
    <source>
        <dbReference type="EMBL" id="MBA2224842.1"/>
    </source>
</evidence>
<dbReference type="InterPro" id="IPR045851">
    <property type="entry name" value="AMP-bd_C_sf"/>
</dbReference>
<evidence type="ECO:0000313" key="14">
    <source>
        <dbReference type="Proteomes" id="UP000542342"/>
    </source>
</evidence>
<reference evidence="13 14" key="1">
    <citation type="submission" date="2020-07" db="EMBL/GenBank/DDBJ databases">
        <title>Thermogemmata thermophila gen. nov., sp. nov., a novel moderate thermophilic planctomycete from a Kamchatka hot spring.</title>
        <authorList>
            <person name="Elcheninov A.G."/>
            <person name="Podosokorskaya O.A."/>
            <person name="Kovaleva O.L."/>
            <person name="Novikov A."/>
            <person name="Bonch-Osmolovskaya E.A."/>
            <person name="Toshchakov S.V."/>
            <person name="Kublanov I.V."/>
        </authorList>
    </citation>
    <scope>NUCLEOTIDE SEQUENCE [LARGE SCALE GENOMIC DNA]</scope>
    <source>
        <strain evidence="13 14">2918</strain>
    </source>
</reference>
<dbReference type="Pfam" id="PF01514">
    <property type="entry name" value="YscJ_FliF"/>
    <property type="match status" value="1"/>
</dbReference>
<gene>
    <name evidence="13" type="primary">fliF</name>
    <name evidence="13" type="ORF">H0921_01550</name>
</gene>
<evidence type="ECO:0000256" key="10">
    <source>
        <dbReference type="SAM" id="Phobius"/>
    </source>
</evidence>
<dbReference type="PRINTS" id="PR01009">
    <property type="entry name" value="FLGMRINGFLIF"/>
</dbReference>
<feature type="domain" description="Flagellar M-ring C-terminal" evidence="12">
    <location>
        <begin position="252"/>
        <end position="403"/>
    </location>
</feature>
<dbReference type="PIRSF" id="PIRSF004862">
    <property type="entry name" value="FliF"/>
    <property type="match status" value="1"/>
</dbReference>
<sequence length="501" mass="54621">METLRRFWQQVRQYWAGLSLARRVLIISATVGAVAALLLVAYLSQTSAYRPLFTDLPPEEIAAIRARLSSANIPYRLVQGGTGIEVPEHRFAEARVTLAAEGLPRSGGKGYELFDETSLVATPFVQSVNYQRALQAELARAIMQLEPVRAARVLIARPEPTPFVRDQRPPTASVVITLKPGASLSRSMAQSIVSLVARSVEGLKPENVTVVDSTGRLLSDPHMGEREELPTPQLEYRRELENYLATKAEQLLAQHLGPGRAIVRVSADINFQKVKERRETYYPDERAVGAERLTTIRSSATTARGIAGAASNVVRAGAPPAPPGTGGGTSSEEVIQTDYLVSRSIRDLEDGRGAITRLTVAALVDLTPAAEGQTVISLQDAEEIIKQAVGFRPGRDEVKLTNVRLLGGPTGPEVDEELLQLQRWQMYVSLARNISLAVAIVLTVALIPLLLWRRRAPAAPPAPTPEQRRQQDIQRLTELARTNPERVAAVLRLLLGSSAPP</sequence>
<evidence type="ECO:0000256" key="8">
    <source>
        <dbReference type="ARBA" id="ARBA00023143"/>
    </source>
</evidence>
<dbReference type="NCBIfam" id="TIGR00206">
    <property type="entry name" value="fliF"/>
    <property type="match status" value="1"/>
</dbReference>
<dbReference type="Proteomes" id="UP000542342">
    <property type="component" value="Unassembled WGS sequence"/>
</dbReference>
<comment type="function">
    <text evidence="9">The M ring may be actively involved in energy transduction.</text>
</comment>
<evidence type="ECO:0000256" key="9">
    <source>
        <dbReference type="PIRNR" id="PIRNR004862"/>
    </source>
</evidence>
<dbReference type="GO" id="GO:0071973">
    <property type="term" value="P:bacterial-type flagellum-dependent cell motility"/>
    <property type="evidence" value="ECO:0007669"/>
    <property type="project" value="InterPro"/>
</dbReference>
<comment type="subcellular location">
    <subcellularLocation>
        <location evidence="1 9">Bacterial flagellum basal body</location>
    </subcellularLocation>
    <subcellularLocation>
        <location evidence="2">Cell membrane</location>
        <topology evidence="2">Multi-pass membrane protein</topology>
    </subcellularLocation>
</comment>